<evidence type="ECO:0008006" key="4">
    <source>
        <dbReference type="Google" id="ProtNLM"/>
    </source>
</evidence>
<evidence type="ECO:0000313" key="2">
    <source>
        <dbReference type="EMBL" id="MBC6447096.1"/>
    </source>
</evidence>
<keyword evidence="3" id="KW-1185">Reference proteome</keyword>
<gene>
    <name evidence="2" type="ORF">GPZ80_07915</name>
</gene>
<protein>
    <recommendedName>
        <fullName evidence="4">MYXO-CTERM domain-containing protein</fullName>
    </recommendedName>
</protein>
<evidence type="ECO:0000256" key="1">
    <source>
        <dbReference type="SAM" id="Phobius"/>
    </source>
</evidence>
<keyword evidence="1" id="KW-0472">Membrane</keyword>
<comment type="caution">
    <text evidence="2">The sequence shown here is derived from an EMBL/GenBank/DDBJ whole genome shotgun (WGS) entry which is preliminary data.</text>
</comment>
<organism evidence="2 3">
    <name type="scientific">Actinokineospora xionganensis</name>
    <dbReference type="NCBI Taxonomy" id="2684470"/>
    <lineage>
        <taxon>Bacteria</taxon>
        <taxon>Bacillati</taxon>
        <taxon>Actinomycetota</taxon>
        <taxon>Actinomycetes</taxon>
        <taxon>Pseudonocardiales</taxon>
        <taxon>Pseudonocardiaceae</taxon>
        <taxon>Actinokineospora</taxon>
    </lineage>
</organism>
<keyword evidence="1" id="KW-1133">Transmembrane helix</keyword>
<feature type="transmembrane region" description="Helical" evidence="1">
    <location>
        <begin position="193"/>
        <end position="214"/>
    </location>
</feature>
<dbReference type="Proteomes" id="UP000734823">
    <property type="component" value="Unassembled WGS sequence"/>
</dbReference>
<proteinExistence type="predicted"/>
<sequence>MKKAIVWTTVIALVAFLVGLDAGWWSSTDNDTTIPTLSETDGNDLVARLAKAEAAHGVCYGWVVKNGSGKPVTSGSSRGIGVSADTCEQYAMLISTITYTSASSESDDSASVTVKTSPGLPYLSSSELSLVGVDTKALLEEPTTATAYGALALPLLLAEKGKVQPLEPEQATAAPTTSIGRPGSDFAATHRGAIISLSIFGGLALIGLVIGFILRRKRGQEG</sequence>
<dbReference type="RefSeq" id="WP_187219537.1">
    <property type="nucleotide sequence ID" value="NZ_JABVED010000003.1"/>
</dbReference>
<reference evidence="2 3" key="1">
    <citation type="submission" date="2020-06" db="EMBL/GenBank/DDBJ databases">
        <title>Actinokineospora xiongansis sp. nov., isolated from soil of Baiyangdian.</title>
        <authorList>
            <person name="Zhang X."/>
        </authorList>
    </citation>
    <scope>NUCLEOTIDE SEQUENCE [LARGE SCALE GENOMIC DNA]</scope>
    <source>
        <strain evidence="2 3">HBU206404</strain>
    </source>
</reference>
<evidence type="ECO:0000313" key="3">
    <source>
        <dbReference type="Proteomes" id="UP000734823"/>
    </source>
</evidence>
<dbReference type="EMBL" id="JABVED010000003">
    <property type="protein sequence ID" value="MBC6447096.1"/>
    <property type="molecule type" value="Genomic_DNA"/>
</dbReference>
<accession>A0ABR7L3Y6</accession>
<name>A0ABR7L3Y6_9PSEU</name>
<keyword evidence="1" id="KW-0812">Transmembrane</keyword>